<dbReference type="AlphaFoldDB" id="A0A2H9T8Q0"/>
<feature type="transmembrane region" description="Helical" evidence="12">
    <location>
        <begin position="7"/>
        <end position="26"/>
    </location>
</feature>
<evidence type="ECO:0000256" key="11">
    <source>
        <dbReference type="ARBA" id="ARBA00023444"/>
    </source>
</evidence>
<dbReference type="EC" id="1.3.-.-" evidence="13"/>
<dbReference type="GO" id="GO:0046872">
    <property type="term" value="F:metal ion binding"/>
    <property type="evidence" value="ECO:0007669"/>
    <property type="project" value="UniProtKB-KW"/>
</dbReference>
<dbReference type="EMBL" id="NSIT01000060">
    <property type="protein sequence ID" value="PJE79584.1"/>
    <property type="molecule type" value="Genomic_DNA"/>
</dbReference>
<protein>
    <submittedName>
        <fullName evidence="13">Heme A synthase</fullName>
        <ecNumber evidence="13">1.3.-.-</ecNumber>
    </submittedName>
</protein>
<evidence type="ECO:0000256" key="12">
    <source>
        <dbReference type="SAM" id="Phobius"/>
    </source>
</evidence>
<evidence type="ECO:0000256" key="1">
    <source>
        <dbReference type="ARBA" id="ARBA00004141"/>
    </source>
</evidence>
<dbReference type="GO" id="GO:0016020">
    <property type="term" value="C:membrane"/>
    <property type="evidence" value="ECO:0007669"/>
    <property type="project" value="UniProtKB-SubCell"/>
</dbReference>
<gene>
    <name evidence="13" type="primary">ctaA</name>
    <name evidence="13" type="ORF">CI610_01454</name>
</gene>
<dbReference type="GO" id="GO:0016491">
    <property type="term" value="F:oxidoreductase activity"/>
    <property type="evidence" value="ECO:0007669"/>
    <property type="project" value="UniProtKB-KW"/>
</dbReference>
<feature type="transmembrane region" description="Helical" evidence="12">
    <location>
        <begin position="306"/>
        <end position="326"/>
    </location>
</feature>
<evidence type="ECO:0000256" key="7">
    <source>
        <dbReference type="ARBA" id="ARBA00023004"/>
    </source>
</evidence>
<feature type="transmembrane region" description="Helical" evidence="12">
    <location>
        <begin position="249"/>
        <end position="269"/>
    </location>
</feature>
<keyword evidence="10" id="KW-1015">Disulfide bond</keyword>
<proteinExistence type="predicted"/>
<keyword evidence="6 13" id="KW-0560">Oxidoreductase</keyword>
<dbReference type="Pfam" id="PF02628">
    <property type="entry name" value="COX15-CtaA"/>
    <property type="match status" value="1"/>
</dbReference>
<feature type="transmembrane region" description="Helical" evidence="12">
    <location>
        <begin position="177"/>
        <end position="197"/>
    </location>
</feature>
<keyword evidence="7" id="KW-0408">Iron</keyword>
<dbReference type="PANTHER" id="PTHR35457:SF1">
    <property type="entry name" value="HEME A SYNTHASE"/>
    <property type="match status" value="1"/>
</dbReference>
<keyword evidence="8" id="KW-0350">Heme biosynthesis</keyword>
<keyword evidence="5 12" id="KW-1133">Transmembrane helix</keyword>
<organism evidence="13">
    <name type="scientific">invertebrate metagenome</name>
    <dbReference type="NCBI Taxonomy" id="1711999"/>
    <lineage>
        <taxon>unclassified sequences</taxon>
        <taxon>metagenomes</taxon>
        <taxon>organismal metagenomes</taxon>
    </lineage>
</organism>
<comment type="subcellular location">
    <subcellularLocation>
        <location evidence="1">Membrane</location>
        <topology evidence="1">Multi-pass membrane protein</topology>
    </subcellularLocation>
</comment>
<evidence type="ECO:0000256" key="4">
    <source>
        <dbReference type="ARBA" id="ARBA00022723"/>
    </source>
</evidence>
<feature type="transmembrane region" description="Helical" evidence="12">
    <location>
        <begin position="77"/>
        <end position="95"/>
    </location>
</feature>
<accession>A0A2H9T8Q0</accession>
<sequence length="340" mass="37361">MQSKPGFYLAVFATFLAFFVVGLGAYTRLTHAGLGCPDWPGCYGFLTVPESTQSLQLAQARYPDAPVETEKGWIEMAHRYAAGLLILVVLALLFQCIRHRKTTGQPLFHPLLIFVLILFQAIFGMWTVTLKLWPQIVTTHLLGGFSLLCLLFLLSLRLAGFNPVLKKVSYLPQLRTVTTVSLLVVFLQIMLGGWTSANYAALACPDFPQCQNQWWPDTDFSEGFSLSQSPGPNYQGGILASDARTAIHMAHRIGAAIVLLFLAILIFLLMKARLYKSAGIISILLVLQIILGIGNIAGQLPLGNAVAHNLGGALLLLSIVGLAFYFHRYAQQRRVTTEKG</sequence>
<dbReference type="GO" id="GO:0006784">
    <property type="term" value="P:heme A biosynthetic process"/>
    <property type="evidence" value="ECO:0007669"/>
    <property type="project" value="InterPro"/>
</dbReference>
<dbReference type="PANTHER" id="PTHR35457">
    <property type="entry name" value="HEME A SYNTHASE"/>
    <property type="match status" value="1"/>
</dbReference>
<evidence type="ECO:0000256" key="10">
    <source>
        <dbReference type="ARBA" id="ARBA00023157"/>
    </source>
</evidence>
<evidence type="ECO:0000313" key="13">
    <source>
        <dbReference type="EMBL" id="PJE79584.1"/>
    </source>
</evidence>
<keyword evidence="2" id="KW-1003">Cell membrane</keyword>
<keyword evidence="9 12" id="KW-0472">Membrane</keyword>
<evidence type="ECO:0000256" key="3">
    <source>
        <dbReference type="ARBA" id="ARBA00022692"/>
    </source>
</evidence>
<dbReference type="InterPro" id="IPR050450">
    <property type="entry name" value="COX15/CtaA_HemeA_synthase"/>
</dbReference>
<comment type="caution">
    <text evidence="13">The sequence shown here is derived from an EMBL/GenBank/DDBJ whole genome shotgun (WGS) entry which is preliminary data.</text>
</comment>
<evidence type="ECO:0000256" key="6">
    <source>
        <dbReference type="ARBA" id="ARBA00023002"/>
    </source>
</evidence>
<feature type="transmembrane region" description="Helical" evidence="12">
    <location>
        <begin position="132"/>
        <end position="156"/>
    </location>
</feature>
<evidence type="ECO:0000256" key="2">
    <source>
        <dbReference type="ARBA" id="ARBA00022475"/>
    </source>
</evidence>
<keyword evidence="3 12" id="KW-0812">Transmembrane</keyword>
<feature type="transmembrane region" description="Helical" evidence="12">
    <location>
        <begin position="281"/>
        <end position="300"/>
    </location>
</feature>
<keyword evidence="4" id="KW-0479">Metal-binding</keyword>
<dbReference type="InterPro" id="IPR003780">
    <property type="entry name" value="COX15/CtaA_fam"/>
</dbReference>
<comment type="pathway">
    <text evidence="11">Porphyrin-containing compound metabolism.</text>
</comment>
<name>A0A2H9T8Q0_9ZZZZ</name>
<evidence type="ECO:0000256" key="9">
    <source>
        <dbReference type="ARBA" id="ARBA00023136"/>
    </source>
</evidence>
<feature type="transmembrane region" description="Helical" evidence="12">
    <location>
        <begin position="107"/>
        <end position="126"/>
    </location>
</feature>
<reference evidence="13" key="1">
    <citation type="journal article" date="2017" name="Appl. Environ. Microbiol.">
        <title>Molecular characterization of an Endozoicomonas-like organism causing infection in king scallop Pecten maximus L.</title>
        <authorList>
            <person name="Cano I."/>
            <person name="van Aerle R."/>
            <person name="Ross S."/>
            <person name="Verner-Jeffreys D.W."/>
            <person name="Paley R.K."/>
            <person name="Rimmer G."/>
            <person name="Ryder D."/>
            <person name="Hooper P."/>
            <person name="Stone D."/>
            <person name="Feist S.W."/>
        </authorList>
    </citation>
    <scope>NUCLEOTIDE SEQUENCE</scope>
</reference>
<evidence type="ECO:0000256" key="5">
    <source>
        <dbReference type="ARBA" id="ARBA00022989"/>
    </source>
</evidence>
<evidence type="ECO:0000256" key="8">
    <source>
        <dbReference type="ARBA" id="ARBA00023133"/>
    </source>
</evidence>